<dbReference type="GO" id="GO:0004309">
    <property type="term" value="F:exopolyphosphatase activity"/>
    <property type="evidence" value="ECO:0007669"/>
    <property type="project" value="TreeGrafter"/>
</dbReference>
<dbReference type="EMBL" id="RSAS01000048">
    <property type="protein sequence ID" value="RRR77745.1"/>
    <property type="molecule type" value="Genomic_DNA"/>
</dbReference>
<evidence type="ECO:0000256" key="2">
    <source>
        <dbReference type="ARBA" id="ARBA00011062"/>
    </source>
</evidence>
<dbReference type="AlphaFoldDB" id="A0A426UBC4"/>
<dbReference type="InterPro" id="IPR036523">
    <property type="entry name" value="SurE-like_sf"/>
</dbReference>
<gene>
    <name evidence="7" type="primary">surE</name>
    <name evidence="9" type="ORF">EI684_01110</name>
</gene>
<keyword evidence="5 7" id="KW-0547">Nucleotide-binding</keyword>
<evidence type="ECO:0000259" key="8">
    <source>
        <dbReference type="Pfam" id="PF01975"/>
    </source>
</evidence>
<evidence type="ECO:0000256" key="6">
    <source>
        <dbReference type="ARBA" id="ARBA00022801"/>
    </source>
</evidence>
<comment type="catalytic activity">
    <reaction evidence="1 7">
        <text>a ribonucleoside 5'-phosphate + H2O = a ribonucleoside + phosphate</text>
        <dbReference type="Rhea" id="RHEA:12484"/>
        <dbReference type="ChEBI" id="CHEBI:15377"/>
        <dbReference type="ChEBI" id="CHEBI:18254"/>
        <dbReference type="ChEBI" id="CHEBI:43474"/>
        <dbReference type="ChEBI" id="CHEBI:58043"/>
        <dbReference type="EC" id="3.1.3.5"/>
    </reaction>
</comment>
<dbReference type="GO" id="GO:0005737">
    <property type="term" value="C:cytoplasm"/>
    <property type="evidence" value="ECO:0007669"/>
    <property type="project" value="UniProtKB-SubCell"/>
</dbReference>
<feature type="binding site" evidence="7">
    <location>
        <position position="9"/>
    </location>
    <ligand>
        <name>a divalent metal cation</name>
        <dbReference type="ChEBI" id="CHEBI:60240"/>
    </ligand>
</feature>
<dbReference type="EC" id="3.1.3.5" evidence="7"/>
<dbReference type="InterPro" id="IPR002828">
    <property type="entry name" value="SurE-like_Pase/nucleotidase"/>
</dbReference>
<protein>
    <recommendedName>
        <fullName evidence="7">5'-nucleotidase SurE</fullName>
        <ecNumber evidence="7">3.1.3.5</ecNumber>
    </recommendedName>
    <alternativeName>
        <fullName evidence="7">Nucleoside 5'-monophosphate phosphohydrolase</fullName>
    </alternativeName>
</protein>
<dbReference type="Pfam" id="PF01975">
    <property type="entry name" value="SurE"/>
    <property type="match status" value="1"/>
</dbReference>
<dbReference type="Proteomes" id="UP000280307">
    <property type="component" value="Unassembled WGS sequence"/>
</dbReference>
<evidence type="ECO:0000256" key="5">
    <source>
        <dbReference type="ARBA" id="ARBA00022741"/>
    </source>
</evidence>
<feature type="binding site" evidence="7">
    <location>
        <position position="8"/>
    </location>
    <ligand>
        <name>a divalent metal cation</name>
        <dbReference type="ChEBI" id="CHEBI:60240"/>
    </ligand>
</feature>
<sequence>MRILVVNDDGIESEGIWQLAAGLRDAGLGAVQIVAPEEEQSGTSMAVPLHHKLFLRPVDPPAPAYAGIEAYALNGTPAGCVIAGMLAGLGPRPEVVISGINRGINAGTNVMLSGTIGAAMMAALWGIPAMAVSQMFVGETPMPWPTATWATLRLLPLLKLLPQGQAIVLNVNVPFLHDPTEVRGFRQTGLSSFFYGDVIDVNLDPSSESDGRRHMKLRFAHERIPSFPLDSDDGAVRAGYVSVTPLAPSSVARLDLRTALGDL</sequence>
<comment type="function">
    <text evidence="7">Nucleotidase that shows phosphatase activity on nucleoside 5'-monophosphates.</text>
</comment>
<feature type="domain" description="Survival protein SurE-like phosphatase/nucleotidase" evidence="8">
    <location>
        <begin position="3"/>
        <end position="191"/>
    </location>
</feature>
<evidence type="ECO:0000256" key="7">
    <source>
        <dbReference type="HAMAP-Rule" id="MF_00060"/>
    </source>
</evidence>
<comment type="caution">
    <text evidence="9">The sequence shown here is derived from an EMBL/GenBank/DDBJ whole genome shotgun (WGS) entry which is preliminary data.</text>
</comment>
<keyword evidence="4 7" id="KW-0479">Metal-binding</keyword>
<dbReference type="GO" id="GO:0000166">
    <property type="term" value="F:nucleotide binding"/>
    <property type="evidence" value="ECO:0007669"/>
    <property type="project" value="UniProtKB-KW"/>
</dbReference>
<name>A0A426UBC4_9CHLR</name>
<keyword evidence="6 7" id="KW-0378">Hydrolase</keyword>
<dbReference type="Gene3D" id="3.40.1210.10">
    <property type="entry name" value="Survival protein SurE-like phosphatase/nucleotidase"/>
    <property type="match status" value="1"/>
</dbReference>
<evidence type="ECO:0000256" key="1">
    <source>
        <dbReference type="ARBA" id="ARBA00000815"/>
    </source>
</evidence>
<evidence type="ECO:0000313" key="10">
    <source>
        <dbReference type="Proteomes" id="UP000280307"/>
    </source>
</evidence>
<evidence type="ECO:0000256" key="3">
    <source>
        <dbReference type="ARBA" id="ARBA00022490"/>
    </source>
</evidence>
<evidence type="ECO:0000256" key="4">
    <source>
        <dbReference type="ARBA" id="ARBA00022723"/>
    </source>
</evidence>
<proteinExistence type="inferred from homology"/>
<feature type="binding site" evidence="7">
    <location>
        <position position="101"/>
    </location>
    <ligand>
        <name>a divalent metal cation</name>
        <dbReference type="ChEBI" id="CHEBI:60240"/>
    </ligand>
</feature>
<comment type="similarity">
    <text evidence="2 7">Belongs to the SurE nucleotidase family.</text>
</comment>
<reference evidence="9 10" key="1">
    <citation type="submission" date="2018-12" db="EMBL/GenBank/DDBJ databases">
        <title>Genome Sequence of Candidatus Viridilinea halotolerans isolated from saline sulfide-rich spring.</title>
        <authorList>
            <person name="Grouzdev D.S."/>
            <person name="Burganskaya E.I."/>
            <person name="Krutkina M.S."/>
            <person name="Sukhacheva M.V."/>
            <person name="Gorlenko V.M."/>
        </authorList>
    </citation>
    <scope>NUCLEOTIDE SEQUENCE [LARGE SCALE GENOMIC DNA]</scope>
    <source>
        <strain evidence="9">Chok-6</strain>
    </source>
</reference>
<evidence type="ECO:0000313" key="9">
    <source>
        <dbReference type="EMBL" id="RRR77745.1"/>
    </source>
</evidence>
<accession>A0A426UBC4</accession>
<dbReference type="GO" id="GO:0008253">
    <property type="term" value="F:5'-nucleotidase activity"/>
    <property type="evidence" value="ECO:0007669"/>
    <property type="project" value="UniProtKB-UniRule"/>
</dbReference>
<keyword evidence="3 7" id="KW-0963">Cytoplasm</keyword>
<comment type="cofactor">
    <cofactor evidence="7">
        <name>a divalent metal cation</name>
        <dbReference type="ChEBI" id="CHEBI:60240"/>
    </cofactor>
    <text evidence="7">Binds 1 divalent metal cation per subunit.</text>
</comment>
<dbReference type="PANTHER" id="PTHR30457">
    <property type="entry name" value="5'-NUCLEOTIDASE SURE"/>
    <property type="match status" value="1"/>
</dbReference>
<dbReference type="PANTHER" id="PTHR30457:SF12">
    <property type="entry name" value="5'_3'-NUCLEOTIDASE SURE"/>
    <property type="match status" value="1"/>
</dbReference>
<dbReference type="InterPro" id="IPR030048">
    <property type="entry name" value="SurE"/>
</dbReference>
<dbReference type="SUPFAM" id="SSF64167">
    <property type="entry name" value="SurE-like"/>
    <property type="match status" value="1"/>
</dbReference>
<dbReference type="GO" id="GO:0046872">
    <property type="term" value="F:metal ion binding"/>
    <property type="evidence" value="ECO:0007669"/>
    <property type="project" value="UniProtKB-UniRule"/>
</dbReference>
<organism evidence="9 10">
    <name type="scientific">Candidatus Viridilinea halotolerans</name>
    <dbReference type="NCBI Taxonomy" id="2491704"/>
    <lineage>
        <taxon>Bacteria</taxon>
        <taxon>Bacillati</taxon>
        <taxon>Chloroflexota</taxon>
        <taxon>Chloroflexia</taxon>
        <taxon>Chloroflexales</taxon>
        <taxon>Chloroflexineae</taxon>
        <taxon>Oscillochloridaceae</taxon>
        <taxon>Candidatus Viridilinea</taxon>
    </lineage>
</organism>
<dbReference type="HAMAP" id="MF_00060">
    <property type="entry name" value="SurE"/>
    <property type="match status" value="1"/>
</dbReference>
<feature type="binding site" evidence="7">
    <location>
        <position position="41"/>
    </location>
    <ligand>
        <name>a divalent metal cation</name>
        <dbReference type="ChEBI" id="CHEBI:60240"/>
    </ligand>
</feature>
<comment type="subcellular location">
    <subcellularLocation>
        <location evidence="7">Cytoplasm</location>
    </subcellularLocation>
</comment>
<dbReference type="GO" id="GO:0008254">
    <property type="term" value="F:3'-nucleotidase activity"/>
    <property type="evidence" value="ECO:0007669"/>
    <property type="project" value="TreeGrafter"/>
</dbReference>